<evidence type="ECO:0000313" key="3">
    <source>
        <dbReference type="Proteomes" id="UP000005522"/>
    </source>
</evidence>
<dbReference type="AlphaFoldDB" id="A0A059ZW40"/>
<reference evidence="2 3" key="1">
    <citation type="journal article" date="2009" name="J. Bacteriol.">
        <title>Draft genome sequence of the extremely acidophilic bacterium Acidithiobacillus caldus ATCC 51756 reveals metabolic versatility in the genus Acidithiobacillus.</title>
        <authorList>
            <person name="Valdes J."/>
            <person name="Quatrini R."/>
            <person name="Hallberg K."/>
            <person name="Dopson M."/>
            <person name="Valenzuela P.D."/>
            <person name="Holmes D.S."/>
        </authorList>
    </citation>
    <scope>NUCLEOTIDE SEQUENCE [LARGE SCALE GENOMIC DNA]</scope>
    <source>
        <strain evidence="3">ATCC 51756 / DSM 8584 / KU</strain>
    </source>
</reference>
<accession>A0A059ZW40</accession>
<gene>
    <name evidence="2" type="ORF">Acaty_c0241</name>
</gene>
<feature type="transmembrane region" description="Helical" evidence="1">
    <location>
        <begin position="54"/>
        <end position="74"/>
    </location>
</feature>
<dbReference type="EMBL" id="CP005986">
    <property type="protein sequence ID" value="AIA54132.1"/>
    <property type="molecule type" value="Genomic_DNA"/>
</dbReference>
<feature type="transmembrane region" description="Helical" evidence="1">
    <location>
        <begin position="226"/>
        <end position="242"/>
    </location>
</feature>
<evidence type="ECO:0008006" key="4">
    <source>
        <dbReference type="Google" id="ProtNLM"/>
    </source>
</evidence>
<dbReference type="HOGENOM" id="CLU_640345_0_0_6"/>
<keyword evidence="1" id="KW-0812">Transmembrane</keyword>
<feature type="transmembrane region" description="Helical" evidence="1">
    <location>
        <begin position="21"/>
        <end position="42"/>
    </location>
</feature>
<dbReference type="KEGG" id="acz:Acaty_c0241"/>
<feature type="transmembrane region" description="Helical" evidence="1">
    <location>
        <begin position="248"/>
        <end position="265"/>
    </location>
</feature>
<sequence>MRVAVAYTQSRQQVREQSWGLSHWLGYILLLVLLLSMINGVMPQIEMAIFSGHVQIPTVVLKLLMIAIAVLGVLIKRKLGTPAPILLAWATLVTYLFFEAVFFTFFANYSLIYIVYSFESTLYFLLLLPLLYAFKETVDERQIATIITWLFVLLVSLGIWQSVTNDPILPTISVDQYFQVYSWDFYGRVRAFSLFGSASNFGHYLALVAAMSVAALGQWNGRRKSLAAIGFVLALVATYMTLTRATYVEVLLAVTTAALITFFKWRGIRLSLLWGVYAGIGLFVAFVAPAIIAGLRGTDHLFADASLLIRYEEWAHYSGIWLNHGVATMLLGTGLMQSSRFALTQKIVIDNVWLSLLFQFGLVGFLVILAFIWQLWKTLMKGLQAHPRSILTIGVVSACSTFPFTSIFGITTLDYLLLFTVWLISRKA</sequence>
<feature type="transmembrane region" description="Helical" evidence="1">
    <location>
        <begin position="348"/>
        <end position="373"/>
    </location>
</feature>
<dbReference type="eggNOG" id="ENOG5032TWG">
    <property type="taxonomic scope" value="Bacteria"/>
</dbReference>
<dbReference type="RefSeq" id="WP_004870158.1">
    <property type="nucleotide sequence ID" value="NZ_CP005986.1"/>
</dbReference>
<feature type="transmembrane region" description="Helical" evidence="1">
    <location>
        <begin position="86"/>
        <end position="107"/>
    </location>
</feature>
<feature type="transmembrane region" description="Helical" evidence="1">
    <location>
        <begin position="272"/>
        <end position="294"/>
    </location>
</feature>
<evidence type="ECO:0000256" key="1">
    <source>
        <dbReference type="SAM" id="Phobius"/>
    </source>
</evidence>
<protein>
    <recommendedName>
        <fullName evidence="4">O-antigen polymerase</fullName>
    </recommendedName>
</protein>
<dbReference type="PANTHER" id="PTHR37422">
    <property type="entry name" value="TEICHURONIC ACID BIOSYNTHESIS PROTEIN TUAE"/>
    <property type="match status" value="1"/>
</dbReference>
<keyword evidence="1" id="KW-1133">Transmembrane helix</keyword>
<feature type="transmembrane region" description="Helical" evidence="1">
    <location>
        <begin position="146"/>
        <end position="163"/>
    </location>
</feature>
<dbReference type="PANTHER" id="PTHR37422:SF23">
    <property type="entry name" value="TEICHURONIC ACID BIOSYNTHESIS PROTEIN TUAE"/>
    <property type="match status" value="1"/>
</dbReference>
<feature type="transmembrane region" description="Helical" evidence="1">
    <location>
        <begin position="393"/>
        <end position="424"/>
    </location>
</feature>
<proteinExistence type="predicted"/>
<name>A0A059ZW40_ACICK</name>
<dbReference type="Proteomes" id="UP000005522">
    <property type="component" value="Chromosome"/>
</dbReference>
<feature type="transmembrane region" description="Helical" evidence="1">
    <location>
        <begin position="201"/>
        <end position="219"/>
    </location>
</feature>
<feature type="transmembrane region" description="Helical" evidence="1">
    <location>
        <begin position="113"/>
        <end position="134"/>
    </location>
</feature>
<feature type="transmembrane region" description="Helical" evidence="1">
    <location>
        <begin position="314"/>
        <end position="336"/>
    </location>
</feature>
<dbReference type="InterPro" id="IPR051533">
    <property type="entry name" value="WaaL-like"/>
</dbReference>
<organism evidence="2 3">
    <name type="scientific">Acidithiobacillus caldus (strain ATCC 51756 / DSM 8584 / KU)</name>
    <dbReference type="NCBI Taxonomy" id="637389"/>
    <lineage>
        <taxon>Bacteria</taxon>
        <taxon>Pseudomonadati</taxon>
        <taxon>Pseudomonadota</taxon>
        <taxon>Acidithiobacillia</taxon>
        <taxon>Acidithiobacillales</taxon>
        <taxon>Acidithiobacillaceae</taxon>
        <taxon>Acidithiobacillus</taxon>
    </lineage>
</organism>
<evidence type="ECO:0000313" key="2">
    <source>
        <dbReference type="EMBL" id="AIA54132.1"/>
    </source>
</evidence>
<keyword evidence="1" id="KW-0472">Membrane</keyword>